<gene>
    <name evidence="2" type="ORF">H8S65_16650</name>
</gene>
<dbReference type="EMBL" id="JACOOJ010000036">
    <property type="protein sequence ID" value="MBC5634376.1"/>
    <property type="molecule type" value="Genomic_DNA"/>
</dbReference>
<evidence type="ECO:0000313" key="3">
    <source>
        <dbReference type="Proteomes" id="UP000651475"/>
    </source>
</evidence>
<protein>
    <recommendedName>
        <fullName evidence="1">DUF6268 domain-containing protein</fullName>
    </recommendedName>
</protein>
<evidence type="ECO:0000259" key="1">
    <source>
        <dbReference type="Pfam" id="PF19783"/>
    </source>
</evidence>
<keyword evidence="3" id="KW-1185">Reference proteome</keyword>
<dbReference type="RefSeq" id="WP_186930991.1">
    <property type="nucleotide sequence ID" value="NZ_JACOOJ010000036.1"/>
</dbReference>
<dbReference type="Proteomes" id="UP000651475">
    <property type="component" value="Unassembled WGS sequence"/>
</dbReference>
<feature type="domain" description="DUF6268" evidence="1">
    <location>
        <begin position="26"/>
        <end position="302"/>
    </location>
</feature>
<dbReference type="Pfam" id="PF19783">
    <property type="entry name" value="DUF6268"/>
    <property type="match status" value="1"/>
</dbReference>
<reference evidence="2 3" key="1">
    <citation type="submission" date="2020-08" db="EMBL/GenBank/DDBJ databases">
        <title>Genome public.</title>
        <authorList>
            <person name="Liu C."/>
            <person name="Sun Q."/>
        </authorList>
    </citation>
    <scope>NUCLEOTIDE SEQUENCE [LARGE SCALE GENOMIC DNA]</scope>
    <source>
        <strain evidence="2 3">NSJ-79</strain>
    </source>
</reference>
<sequence length="303" mass="33842">MRKFIILLSLVVVGISVVWSQKIEGYTDYFSQSRFTDHANDFHGKEQGKGYFIRYGIKYFQPLSIKLNERNQPIVWSMSAGLSMVRSGNSGEISTIVPRDILNTSVMVSYIRPIASKWSLAFSLGCGVYSQPRKIRFNSILASGGGIIIYDINPSLSVGLGVGLTNSFGVPMVMPTGYLKWAVKKRFELDVDLTSQVKVTASSLFAKKFRLAWNIVELDGMAAVIKQDNKDKLYSSMMLNSYFTPSLIIGGKFSVHANIGINIIRFSSISERKIKYMFGGENLSERRHFSPAFQGGIGLRYGF</sequence>
<organism evidence="2 3">
    <name type="scientific">Parabacteroides hominis</name>
    <dbReference type="NCBI Taxonomy" id="2763057"/>
    <lineage>
        <taxon>Bacteria</taxon>
        <taxon>Pseudomonadati</taxon>
        <taxon>Bacteroidota</taxon>
        <taxon>Bacteroidia</taxon>
        <taxon>Bacteroidales</taxon>
        <taxon>Tannerellaceae</taxon>
        <taxon>Parabacteroides</taxon>
    </lineage>
</organism>
<accession>A0ABR7DSF8</accession>
<proteinExistence type="predicted"/>
<name>A0ABR7DSF8_9BACT</name>
<dbReference type="InterPro" id="IPR046235">
    <property type="entry name" value="DUF6268"/>
</dbReference>
<evidence type="ECO:0000313" key="2">
    <source>
        <dbReference type="EMBL" id="MBC5634376.1"/>
    </source>
</evidence>
<comment type="caution">
    <text evidence="2">The sequence shown here is derived from an EMBL/GenBank/DDBJ whole genome shotgun (WGS) entry which is preliminary data.</text>
</comment>